<dbReference type="InterPro" id="IPR051481">
    <property type="entry name" value="BTB-POZ/Galectin-3-binding"/>
</dbReference>
<dbReference type="PANTHER" id="PTHR24410">
    <property type="entry name" value="HL07962P-RELATED"/>
    <property type="match status" value="1"/>
</dbReference>
<comment type="pathway">
    <text evidence="1">Protein modification; protein ubiquitination.</text>
</comment>
<feature type="domain" description="BTB" evidence="2">
    <location>
        <begin position="35"/>
        <end position="103"/>
    </location>
</feature>
<dbReference type="Pfam" id="PF07707">
    <property type="entry name" value="BACK"/>
    <property type="match status" value="1"/>
</dbReference>
<evidence type="ECO:0000259" key="2">
    <source>
        <dbReference type="PROSITE" id="PS50097"/>
    </source>
</evidence>
<dbReference type="Pfam" id="PF00651">
    <property type="entry name" value="BTB"/>
    <property type="match status" value="1"/>
</dbReference>
<dbReference type="Proteomes" id="UP000256970">
    <property type="component" value="Unassembled WGS sequence"/>
</dbReference>
<dbReference type="EMBL" id="FNXT01001291">
    <property type="protein sequence ID" value="SZX77613.1"/>
    <property type="molecule type" value="Genomic_DNA"/>
</dbReference>
<sequence length="418" mass="45121">MTAAAQDAEVSSITISTNRGMAPSMSEFYNNELLSDIDICSEEGQRFHCHKLVLINWSAPLRRMLTGDMLEGRERTITIHGCCGEVLGALLRFMYSCECSLPPGKLVALTALADQYDVLLLTELCREAIRGHLHNQRCCCLFYKAAKEVQQADIQQMAWESLSSNLGSLVRQHAVFVQLELEDVLLLCGKPAPAAAAAARPGSSSGSNRASQAGSSRAAGLGDVLFPLRLGPPERSATAAAAASGQAAHRPEYLLFVALMAWLDHKPERQQHKQQLLDCINFDRMNNYELAQMRNHPHVQSDDQLKELLLDAYARRCLQQCQQPLYHMQPLGERWPHAAGAAALPLAAGAGAALQQQDAGDAAAAAVGARGVQRAVLNAVEHRDDGGQRAVLNLVERRDGGAAVAAAPLPGNVAARQD</sequence>
<gene>
    <name evidence="4" type="ORF">BQ4739_LOCUS17965</name>
    <name evidence="3" type="ORF">BQ4739_LOCUS8693</name>
</gene>
<dbReference type="InterPro" id="IPR011333">
    <property type="entry name" value="SKP1/BTB/POZ_sf"/>
</dbReference>
<name>A0A383WK36_TETOB</name>
<keyword evidence="5" id="KW-1185">Reference proteome</keyword>
<evidence type="ECO:0000256" key="1">
    <source>
        <dbReference type="ARBA" id="ARBA00004906"/>
    </source>
</evidence>
<reference evidence="4 5" key="1">
    <citation type="submission" date="2016-10" db="EMBL/GenBank/DDBJ databases">
        <authorList>
            <person name="Cai Z."/>
        </authorList>
    </citation>
    <scope>NUCLEOTIDE SEQUENCE [LARGE SCALE GENOMIC DNA]</scope>
</reference>
<dbReference type="SMART" id="SM00225">
    <property type="entry name" value="BTB"/>
    <property type="match status" value="1"/>
</dbReference>
<protein>
    <recommendedName>
        <fullName evidence="2">BTB domain-containing protein</fullName>
    </recommendedName>
</protein>
<dbReference type="SUPFAM" id="SSF54695">
    <property type="entry name" value="POZ domain"/>
    <property type="match status" value="1"/>
</dbReference>
<dbReference type="InterPro" id="IPR000210">
    <property type="entry name" value="BTB/POZ_dom"/>
</dbReference>
<dbReference type="EMBL" id="FNXT01000851">
    <property type="protein sequence ID" value="SZX68334.1"/>
    <property type="molecule type" value="Genomic_DNA"/>
</dbReference>
<dbReference type="InterPro" id="IPR011705">
    <property type="entry name" value="BACK"/>
</dbReference>
<dbReference type="CDD" id="cd18186">
    <property type="entry name" value="BTB_POZ_ZBTB_KLHL-like"/>
    <property type="match status" value="1"/>
</dbReference>
<dbReference type="STRING" id="3088.A0A383WK36"/>
<organism evidence="4 5">
    <name type="scientific">Tetradesmus obliquus</name>
    <name type="common">Green alga</name>
    <name type="synonym">Acutodesmus obliquus</name>
    <dbReference type="NCBI Taxonomy" id="3088"/>
    <lineage>
        <taxon>Eukaryota</taxon>
        <taxon>Viridiplantae</taxon>
        <taxon>Chlorophyta</taxon>
        <taxon>core chlorophytes</taxon>
        <taxon>Chlorophyceae</taxon>
        <taxon>CS clade</taxon>
        <taxon>Sphaeropleales</taxon>
        <taxon>Scenedesmaceae</taxon>
        <taxon>Tetradesmus</taxon>
    </lineage>
</organism>
<dbReference type="PANTHER" id="PTHR24410:SF23">
    <property type="entry name" value="BTB DOMAIN-CONTAINING PROTEIN-RELATED"/>
    <property type="match status" value="1"/>
</dbReference>
<accession>A0A383WK36</accession>
<dbReference type="AlphaFoldDB" id="A0A383WK36"/>
<dbReference type="Gene3D" id="1.25.40.420">
    <property type="match status" value="1"/>
</dbReference>
<dbReference type="Gene3D" id="3.30.710.10">
    <property type="entry name" value="Potassium Channel Kv1.1, Chain A"/>
    <property type="match status" value="1"/>
</dbReference>
<evidence type="ECO:0000313" key="3">
    <source>
        <dbReference type="EMBL" id="SZX68334.1"/>
    </source>
</evidence>
<proteinExistence type="predicted"/>
<evidence type="ECO:0000313" key="5">
    <source>
        <dbReference type="Proteomes" id="UP000256970"/>
    </source>
</evidence>
<dbReference type="PROSITE" id="PS50097">
    <property type="entry name" value="BTB"/>
    <property type="match status" value="1"/>
</dbReference>
<evidence type="ECO:0000313" key="4">
    <source>
        <dbReference type="EMBL" id="SZX77613.1"/>
    </source>
</evidence>